<comment type="caution">
    <text evidence="2">The sequence shown here is derived from an EMBL/GenBank/DDBJ whole genome shotgun (WGS) entry which is preliminary data.</text>
</comment>
<organism evidence="2 3">
    <name type="scientific">Stylosanthes scabra</name>
    <dbReference type="NCBI Taxonomy" id="79078"/>
    <lineage>
        <taxon>Eukaryota</taxon>
        <taxon>Viridiplantae</taxon>
        <taxon>Streptophyta</taxon>
        <taxon>Embryophyta</taxon>
        <taxon>Tracheophyta</taxon>
        <taxon>Spermatophyta</taxon>
        <taxon>Magnoliopsida</taxon>
        <taxon>eudicotyledons</taxon>
        <taxon>Gunneridae</taxon>
        <taxon>Pentapetalae</taxon>
        <taxon>rosids</taxon>
        <taxon>fabids</taxon>
        <taxon>Fabales</taxon>
        <taxon>Fabaceae</taxon>
        <taxon>Papilionoideae</taxon>
        <taxon>50 kb inversion clade</taxon>
        <taxon>dalbergioids sensu lato</taxon>
        <taxon>Dalbergieae</taxon>
        <taxon>Pterocarpus clade</taxon>
        <taxon>Stylosanthes</taxon>
    </lineage>
</organism>
<proteinExistence type="predicted"/>
<gene>
    <name evidence="2" type="ORF">PIB30_040824</name>
</gene>
<dbReference type="EMBL" id="JASCZI010151257">
    <property type="protein sequence ID" value="MED6171444.1"/>
    <property type="molecule type" value="Genomic_DNA"/>
</dbReference>
<dbReference type="PANTHER" id="PTHR46450">
    <property type="entry name" value="INACTIVE HISTONE-LYSINE N-METHYLTRANSFERASE SUVR1-RELATED"/>
    <property type="match status" value="1"/>
</dbReference>
<evidence type="ECO:0000313" key="3">
    <source>
        <dbReference type="Proteomes" id="UP001341840"/>
    </source>
</evidence>
<feature type="region of interest" description="Disordered" evidence="1">
    <location>
        <begin position="41"/>
        <end position="67"/>
    </location>
</feature>
<dbReference type="PANTHER" id="PTHR46450:SF24">
    <property type="entry name" value="HISTONE-LYSINE N-METHYLTRANSFERASE SUVR4"/>
    <property type="match status" value="1"/>
</dbReference>
<evidence type="ECO:0000256" key="1">
    <source>
        <dbReference type="SAM" id="MobiDB-lite"/>
    </source>
</evidence>
<accession>A0ABU6VE18</accession>
<evidence type="ECO:0000313" key="2">
    <source>
        <dbReference type="EMBL" id="MED6171444.1"/>
    </source>
</evidence>
<name>A0ABU6VE18_9FABA</name>
<sequence>MNVERIFNSPCKAAKDKRTCHNIAPSAGHFVDYEKELVKPRTKKPKLQTQPISTNHNGLSHASSSCNNHDTTSTGNITIASSPQGEVKLSLKCNAALAQQNFCNPNLDNVMKFMEEKYLTSCKTQDPQFSMVKLLEGLCRSYLMLGHQRDQISSC</sequence>
<reference evidence="2 3" key="1">
    <citation type="journal article" date="2023" name="Plants (Basel)">
        <title>Bridging the Gap: Combining Genomics and Transcriptomics Approaches to Understand Stylosanthes scabra, an Orphan Legume from the Brazilian Caatinga.</title>
        <authorList>
            <person name="Ferreira-Neto J.R.C."/>
            <person name="da Silva M.D."/>
            <person name="Binneck E."/>
            <person name="de Melo N.F."/>
            <person name="da Silva R.H."/>
            <person name="de Melo A.L.T.M."/>
            <person name="Pandolfi V."/>
            <person name="Bustamante F.O."/>
            <person name="Brasileiro-Vidal A.C."/>
            <person name="Benko-Iseppon A.M."/>
        </authorList>
    </citation>
    <scope>NUCLEOTIDE SEQUENCE [LARGE SCALE GENOMIC DNA]</scope>
    <source>
        <tissue evidence="2">Leaves</tissue>
    </source>
</reference>
<protein>
    <submittedName>
        <fullName evidence="2">Uncharacterized protein</fullName>
    </submittedName>
</protein>
<feature type="compositionally biased region" description="Polar residues" evidence="1">
    <location>
        <begin position="47"/>
        <end position="67"/>
    </location>
</feature>
<dbReference type="Proteomes" id="UP001341840">
    <property type="component" value="Unassembled WGS sequence"/>
</dbReference>
<keyword evidence="3" id="KW-1185">Reference proteome</keyword>